<name>D1AK00_SEBTE</name>
<dbReference type="RefSeq" id="WP_012861510.1">
    <property type="nucleotide sequence ID" value="NC_013517.1"/>
</dbReference>
<proteinExistence type="predicted"/>
<dbReference type="Pfam" id="PF18616">
    <property type="entry name" value="CdiI_3"/>
    <property type="match status" value="1"/>
</dbReference>
<dbReference type="EMBL" id="CP001739">
    <property type="protein sequence ID" value="ACZ08916.1"/>
    <property type="molecule type" value="Genomic_DNA"/>
</dbReference>
<evidence type="ECO:0000313" key="2">
    <source>
        <dbReference type="Proteomes" id="UP000000845"/>
    </source>
</evidence>
<organism evidence="1 2">
    <name type="scientific">Sebaldella termitidis (strain ATCC 33386 / NCTC 11300)</name>
    <dbReference type="NCBI Taxonomy" id="526218"/>
    <lineage>
        <taxon>Bacteria</taxon>
        <taxon>Fusobacteriati</taxon>
        <taxon>Fusobacteriota</taxon>
        <taxon>Fusobacteriia</taxon>
        <taxon>Fusobacteriales</taxon>
        <taxon>Leptotrichiaceae</taxon>
        <taxon>Sebaldella</taxon>
    </lineage>
</organism>
<reference evidence="2" key="1">
    <citation type="submission" date="2009-09" db="EMBL/GenBank/DDBJ databases">
        <title>The complete chromosome of Sebaldella termitidis ATCC 33386.</title>
        <authorList>
            <consortium name="US DOE Joint Genome Institute (JGI-PGF)"/>
            <person name="Lucas S."/>
            <person name="Copeland A."/>
            <person name="Lapidus A."/>
            <person name="Glavina del Rio T."/>
            <person name="Dalin E."/>
            <person name="Tice H."/>
            <person name="Bruce D."/>
            <person name="Goodwin L."/>
            <person name="Pitluck S."/>
            <person name="Kyrpides N."/>
            <person name="Mavromatis K."/>
            <person name="Ivanova N."/>
            <person name="Mikhailova N."/>
            <person name="Sims D."/>
            <person name="Meincke L."/>
            <person name="Brettin T."/>
            <person name="Detter J.C."/>
            <person name="Han C."/>
            <person name="Larimer F."/>
            <person name="Land M."/>
            <person name="Hauser L."/>
            <person name="Markowitz V."/>
            <person name="Cheng J.F."/>
            <person name="Hugenholtz P."/>
            <person name="Woyke T."/>
            <person name="Wu D."/>
            <person name="Eisen J.A."/>
        </authorList>
    </citation>
    <scope>NUCLEOTIDE SEQUENCE [LARGE SCALE GENOMIC DNA]</scope>
    <source>
        <strain evidence="2">ATCC 33386 / NCTC 11300</strain>
    </source>
</reference>
<dbReference type="CDD" id="cd20691">
    <property type="entry name" value="CdiI_EC536-like"/>
    <property type="match status" value="1"/>
</dbReference>
<dbReference type="STRING" id="526218.Sterm_2061"/>
<dbReference type="KEGG" id="str:Sterm_2061"/>
<gene>
    <name evidence="1" type="ordered locus">Sterm_2061</name>
</gene>
<reference evidence="1 2" key="2">
    <citation type="journal article" date="2010" name="Stand. Genomic Sci.">
        <title>Complete genome sequence of Sebaldella termitidis type strain (NCTC 11300).</title>
        <authorList>
            <person name="Harmon-Smith M."/>
            <person name="Celia L."/>
            <person name="Chertkov O."/>
            <person name="Lapidus A."/>
            <person name="Copeland A."/>
            <person name="Glavina Del Rio T."/>
            <person name="Nolan M."/>
            <person name="Lucas S."/>
            <person name="Tice H."/>
            <person name="Cheng J.F."/>
            <person name="Han C."/>
            <person name="Detter J.C."/>
            <person name="Bruce D."/>
            <person name="Goodwin L."/>
            <person name="Pitluck S."/>
            <person name="Pati A."/>
            <person name="Liolios K."/>
            <person name="Ivanova N."/>
            <person name="Mavromatis K."/>
            <person name="Mikhailova N."/>
            <person name="Chen A."/>
            <person name="Palaniappan K."/>
            <person name="Land M."/>
            <person name="Hauser L."/>
            <person name="Chang Y.J."/>
            <person name="Jeffries C.D."/>
            <person name="Brettin T."/>
            <person name="Goker M."/>
            <person name="Beck B."/>
            <person name="Bristow J."/>
            <person name="Eisen J.A."/>
            <person name="Markowitz V."/>
            <person name="Hugenholtz P."/>
            <person name="Kyrpides N.C."/>
            <person name="Klenk H.P."/>
            <person name="Chen F."/>
        </authorList>
    </citation>
    <scope>NUCLEOTIDE SEQUENCE [LARGE SCALE GENOMIC DNA]</scope>
    <source>
        <strain evidence="2">ATCC 33386 / NCTC 11300</strain>
    </source>
</reference>
<dbReference type="Proteomes" id="UP000000845">
    <property type="component" value="Chromosome"/>
</dbReference>
<dbReference type="InterPro" id="IPR040547">
    <property type="entry name" value="CdiI"/>
</dbReference>
<evidence type="ECO:0000313" key="1">
    <source>
        <dbReference type="EMBL" id="ACZ08916.1"/>
    </source>
</evidence>
<dbReference type="AlphaFoldDB" id="D1AK00"/>
<sequence length="133" mass="15841">MKNDYMNSSLEELQNCVWKKPEYNSALITNCHRLRKIPLKDLSIENIRMLVGQKIGLKYLVPLALEFLENNYFCSGDFYNGDLLYAVLGIESDYWDKNYALFQRLSDVMFNLEEDYKTYSKKILPKWKKLFTK</sequence>
<accession>D1AK00</accession>
<dbReference type="HOGENOM" id="CLU_149991_1_0_0"/>
<protein>
    <submittedName>
        <fullName evidence="1">Uncharacterized protein</fullName>
    </submittedName>
</protein>
<keyword evidence="2" id="KW-1185">Reference proteome</keyword>
<dbReference type="eggNOG" id="ENOG50332BH">
    <property type="taxonomic scope" value="Bacteria"/>
</dbReference>